<keyword evidence="2" id="KW-0862">Zinc</keyword>
<name>A0A0G4FYT5_9ALVE</name>
<dbReference type="Gene3D" id="3.90.180.10">
    <property type="entry name" value="Medium-chain alcohol dehydrogenases, catalytic domain"/>
    <property type="match status" value="2"/>
</dbReference>
<evidence type="ECO:0000256" key="3">
    <source>
        <dbReference type="ARBA" id="ARBA00023002"/>
    </source>
</evidence>
<keyword evidence="3" id="KW-0560">Oxidoreductase</keyword>
<organism evidence="6">
    <name type="scientific">Chromera velia CCMP2878</name>
    <dbReference type="NCBI Taxonomy" id="1169474"/>
    <lineage>
        <taxon>Eukaryota</taxon>
        <taxon>Sar</taxon>
        <taxon>Alveolata</taxon>
        <taxon>Colpodellida</taxon>
        <taxon>Chromeraceae</taxon>
        <taxon>Chromera</taxon>
    </lineage>
</organism>
<dbReference type="InterPro" id="IPR011032">
    <property type="entry name" value="GroES-like_sf"/>
</dbReference>
<evidence type="ECO:0000259" key="5">
    <source>
        <dbReference type="SMART" id="SM00829"/>
    </source>
</evidence>
<dbReference type="PANTHER" id="PTHR43401:SF2">
    <property type="entry name" value="L-THREONINE 3-DEHYDROGENASE"/>
    <property type="match status" value="1"/>
</dbReference>
<dbReference type="InterPro" id="IPR050129">
    <property type="entry name" value="Zn_alcohol_dh"/>
</dbReference>
<evidence type="ECO:0000256" key="4">
    <source>
        <dbReference type="SAM" id="MobiDB-lite"/>
    </source>
</evidence>
<accession>A0A0G4FYT5</accession>
<evidence type="ECO:0000313" key="6">
    <source>
        <dbReference type="EMBL" id="CEM20235.1"/>
    </source>
</evidence>
<dbReference type="EMBL" id="CDMZ01000725">
    <property type="protein sequence ID" value="CEM20235.1"/>
    <property type="molecule type" value="Genomic_DNA"/>
</dbReference>
<evidence type="ECO:0000256" key="2">
    <source>
        <dbReference type="ARBA" id="ARBA00022833"/>
    </source>
</evidence>
<dbReference type="PANTHER" id="PTHR43401">
    <property type="entry name" value="L-THREONINE 3-DEHYDROGENASE"/>
    <property type="match status" value="1"/>
</dbReference>
<dbReference type="InterPro" id="IPR013154">
    <property type="entry name" value="ADH-like_N"/>
</dbReference>
<sequence length="456" mass="48430">MAEQNASTPTGAQKEAEPKMLAMFLPGNSTVELRQVPVPTLTRDTDVLVRIRASTICGSDIRCIYKEHLGQGPERYQNVIAGHEPCGEVVRCGKGTRRFQPGDRVVIYHISGCGVCVDCRKGFMISCRSEKFRRAYGWQRDGGMAEFCVAEEKDLLPLPEGLTFLDGALVACGFGTVFEALTKIQVSGRDSLLVTGMGPVGLAAAVVGAKLGAKRIICVDRDEDRCVLGRGLIVRALSRSKKGLEGQIETASSNGGGQEGESEGSQPPPELHVICSCSGSVATGNGVEMDGDGISSLNGKFNFSSKGPEGIFRMPGTDAALDLIRCLCAGGKDFSVKSQGLNRNAGAEKSIDCSGNAEARALCVRGTKDFGCVALVGEGGKLSVDASPDVIHGQKMIYGSWVTSVWLMEELLCQLEEWGVHPEDLVTHAFPLQKSAEAYEVMSKGGKCGKVGMVVQ</sequence>
<dbReference type="Pfam" id="PF08240">
    <property type="entry name" value="ADH_N"/>
    <property type="match status" value="1"/>
</dbReference>
<dbReference type="Gene3D" id="3.40.50.720">
    <property type="entry name" value="NAD(P)-binding Rossmann-like Domain"/>
    <property type="match status" value="2"/>
</dbReference>
<dbReference type="VEuPathDB" id="CryptoDB:Cvel_19322"/>
<feature type="region of interest" description="Disordered" evidence="4">
    <location>
        <begin position="245"/>
        <end position="269"/>
    </location>
</feature>
<dbReference type="SUPFAM" id="SSF50129">
    <property type="entry name" value="GroES-like"/>
    <property type="match status" value="1"/>
</dbReference>
<dbReference type="AlphaFoldDB" id="A0A0G4FYT5"/>
<feature type="domain" description="Enoyl reductase (ER)" evidence="5">
    <location>
        <begin position="27"/>
        <end position="453"/>
    </location>
</feature>
<gene>
    <name evidence="6" type="ORF">Cvel_19322</name>
</gene>
<dbReference type="InterPro" id="IPR036291">
    <property type="entry name" value="NAD(P)-bd_dom_sf"/>
</dbReference>
<proteinExistence type="predicted"/>
<keyword evidence="1" id="KW-0479">Metal-binding</keyword>
<dbReference type="InterPro" id="IPR020843">
    <property type="entry name" value="ER"/>
</dbReference>
<dbReference type="SMART" id="SM00829">
    <property type="entry name" value="PKS_ER"/>
    <property type="match status" value="1"/>
</dbReference>
<dbReference type="SUPFAM" id="SSF51735">
    <property type="entry name" value="NAD(P)-binding Rossmann-fold domains"/>
    <property type="match status" value="1"/>
</dbReference>
<protein>
    <recommendedName>
        <fullName evidence="5">Enoyl reductase (ER) domain-containing protein</fullName>
    </recommendedName>
</protein>
<dbReference type="GO" id="GO:0016491">
    <property type="term" value="F:oxidoreductase activity"/>
    <property type="evidence" value="ECO:0007669"/>
    <property type="project" value="UniProtKB-KW"/>
</dbReference>
<evidence type="ECO:0000256" key="1">
    <source>
        <dbReference type="ARBA" id="ARBA00022723"/>
    </source>
</evidence>
<dbReference type="GO" id="GO:0046872">
    <property type="term" value="F:metal ion binding"/>
    <property type="evidence" value="ECO:0007669"/>
    <property type="project" value="UniProtKB-KW"/>
</dbReference>
<reference evidence="6" key="1">
    <citation type="submission" date="2014-11" db="EMBL/GenBank/DDBJ databases">
        <authorList>
            <person name="Otto D Thomas"/>
            <person name="Naeem Raeece"/>
        </authorList>
    </citation>
    <scope>NUCLEOTIDE SEQUENCE</scope>
</reference>